<gene>
    <name evidence="3" type="ORF">OEZ85_012688</name>
</gene>
<dbReference type="Proteomes" id="UP001244341">
    <property type="component" value="Chromosome 7b"/>
</dbReference>
<keyword evidence="4" id="KW-1185">Reference proteome</keyword>
<reference evidence="3 4" key="1">
    <citation type="submission" date="2023-05" db="EMBL/GenBank/DDBJ databases">
        <title>A 100% complete, gapless, phased diploid assembly of the Scenedesmus obliquus UTEX 3031 genome.</title>
        <authorList>
            <person name="Biondi T.C."/>
            <person name="Hanschen E.R."/>
            <person name="Kwon T."/>
            <person name="Eng W."/>
            <person name="Kruse C.P.S."/>
            <person name="Koehler S.I."/>
            <person name="Kunde Y."/>
            <person name="Gleasner C.D."/>
            <person name="You Mak K.T."/>
            <person name="Polle J."/>
            <person name="Hovde B.T."/>
            <person name="Starkenburg S.R."/>
        </authorList>
    </citation>
    <scope>NUCLEOTIDE SEQUENCE [LARGE SCALE GENOMIC DNA]</scope>
    <source>
        <strain evidence="3 4">DOE0152z</strain>
    </source>
</reference>
<feature type="coiled-coil region" evidence="1">
    <location>
        <begin position="229"/>
        <end position="309"/>
    </location>
</feature>
<evidence type="ECO:0000313" key="3">
    <source>
        <dbReference type="EMBL" id="WIA15946.1"/>
    </source>
</evidence>
<keyword evidence="1" id="KW-0175">Coiled coil</keyword>
<organism evidence="3 4">
    <name type="scientific">Tetradesmus obliquus</name>
    <name type="common">Green alga</name>
    <name type="synonym">Acutodesmus obliquus</name>
    <dbReference type="NCBI Taxonomy" id="3088"/>
    <lineage>
        <taxon>Eukaryota</taxon>
        <taxon>Viridiplantae</taxon>
        <taxon>Chlorophyta</taxon>
        <taxon>core chlorophytes</taxon>
        <taxon>Chlorophyceae</taxon>
        <taxon>CS clade</taxon>
        <taxon>Sphaeropleales</taxon>
        <taxon>Scenedesmaceae</taxon>
        <taxon>Tetradesmus</taxon>
    </lineage>
</organism>
<feature type="compositionally biased region" description="Low complexity" evidence="2">
    <location>
        <begin position="27"/>
        <end position="37"/>
    </location>
</feature>
<accession>A0ABY8U7I3</accession>
<evidence type="ECO:0000256" key="2">
    <source>
        <dbReference type="SAM" id="MobiDB-lite"/>
    </source>
</evidence>
<evidence type="ECO:0000313" key="4">
    <source>
        <dbReference type="Proteomes" id="UP001244341"/>
    </source>
</evidence>
<evidence type="ECO:0000256" key="1">
    <source>
        <dbReference type="SAM" id="Coils"/>
    </source>
</evidence>
<feature type="region of interest" description="Disordered" evidence="2">
    <location>
        <begin position="1"/>
        <end position="41"/>
    </location>
</feature>
<proteinExistence type="predicted"/>
<sequence>MSRPGSRGLGALSVNGSTPPTRSGVRTSTASKTAKAAESPLEALTNALIKKMRERFGEVSNDVASQEIIAKEVTEFMLTAGSVRDEDLSHLEDKIRARLTGETPNRNTLASLKRAQQQGDEWAKIYALHIKEGRELDEKAKQAAAAKAAALKQVLAGQVADRAAKEQHEKQEELEYAAQEQAQLREWEAAEAAKRAAEREAALRLKGDRAAQLADRNMRKRLADEKRAAEEAELAARLAYEARAEAEAEEAERKAAKEALKAFLLNNESLKAIKEVAKQQEWAADKAIMEEYAAQMEKQEAARKAQVDKLKAWQAAQEREAAVRPETKRWIDPAIVERYTREAEAAAAAEDERRKAAVKASSKVLAASLAEQLVLKESLKHAHDGEEQAAIPALKEGVAAEASLSLLAPANASHLVSFACLPAAVFLQAAIRALKEGVAAEASRRAAEKAAEEAKKVALKAALEQQMKLNATRRIVAPMSETEKLINKQLLEKVAQAGLGQLGAAAAAAGPVVRTKTAQQQAAAKSGRV</sequence>
<name>A0ABY8U7I3_TETOB</name>
<dbReference type="EMBL" id="CP126214">
    <property type="protein sequence ID" value="WIA15946.1"/>
    <property type="molecule type" value="Genomic_DNA"/>
</dbReference>
<protein>
    <submittedName>
        <fullName evidence="3">Uncharacterized protein</fullName>
    </submittedName>
</protein>
<feature type="compositionally biased region" description="Polar residues" evidence="2">
    <location>
        <begin position="14"/>
        <end position="26"/>
    </location>
</feature>